<keyword evidence="3" id="KW-0238">DNA-binding</keyword>
<dbReference type="PANTHER" id="PTHR34294">
    <property type="entry name" value="TRANSCRIPTIONAL REGULATOR-RELATED"/>
    <property type="match status" value="1"/>
</dbReference>
<dbReference type="Pfam" id="PF04198">
    <property type="entry name" value="Sugar-bind"/>
    <property type="match status" value="1"/>
</dbReference>
<protein>
    <submittedName>
        <fullName evidence="7">Sugar-binding transcriptional regulator</fullName>
    </submittedName>
</protein>
<evidence type="ECO:0000256" key="3">
    <source>
        <dbReference type="ARBA" id="ARBA00023125"/>
    </source>
</evidence>
<gene>
    <name evidence="7" type="ORF">OW729_10150</name>
</gene>
<keyword evidence="4" id="KW-0804">Transcription</keyword>
<dbReference type="InterPro" id="IPR048715">
    <property type="entry name" value="CggR_N"/>
</dbReference>
<dbReference type="RefSeq" id="WP_268061387.1">
    <property type="nucleotide sequence ID" value="NZ_JAPQFJ010000009.1"/>
</dbReference>
<evidence type="ECO:0000256" key="4">
    <source>
        <dbReference type="ARBA" id="ARBA00023163"/>
    </source>
</evidence>
<evidence type="ECO:0000256" key="1">
    <source>
        <dbReference type="ARBA" id="ARBA00010466"/>
    </source>
</evidence>
<feature type="domain" description="Sugar-binding" evidence="5">
    <location>
        <begin position="97"/>
        <end position="345"/>
    </location>
</feature>
<dbReference type="SUPFAM" id="SSF46785">
    <property type="entry name" value="Winged helix' DNA-binding domain"/>
    <property type="match status" value="1"/>
</dbReference>
<keyword evidence="2" id="KW-0805">Transcription regulation</keyword>
<evidence type="ECO:0000259" key="6">
    <source>
        <dbReference type="Pfam" id="PF21715"/>
    </source>
</evidence>
<dbReference type="Pfam" id="PF21715">
    <property type="entry name" value="CggR_N"/>
    <property type="match status" value="1"/>
</dbReference>
<keyword evidence="8" id="KW-1185">Reference proteome</keyword>
<dbReference type="InterPro" id="IPR037171">
    <property type="entry name" value="NagB/RpiA_transferase-like"/>
</dbReference>
<dbReference type="EMBL" id="JAPQFJ010000009">
    <property type="protein sequence ID" value="MCY6958965.1"/>
    <property type="molecule type" value="Genomic_DNA"/>
</dbReference>
<dbReference type="Proteomes" id="UP001144612">
    <property type="component" value="Unassembled WGS sequence"/>
</dbReference>
<comment type="caution">
    <text evidence="7">The sequence shown here is derived from an EMBL/GenBank/DDBJ whole genome shotgun (WGS) entry which is preliminary data.</text>
</comment>
<proteinExistence type="inferred from homology"/>
<organism evidence="7 8">
    <name type="scientific">Clostridium brassicae</name>
    <dbReference type="NCBI Taxonomy" id="2999072"/>
    <lineage>
        <taxon>Bacteria</taxon>
        <taxon>Bacillati</taxon>
        <taxon>Bacillota</taxon>
        <taxon>Clostridia</taxon>
        <taxon>Eubacteriales</taxon>
        <taxon>Clostridiaceae</taxon>
        <taxon>Clostridium</taxon>
    </lineage>
</organism>
<dbReference type="SUPFAM" id="SSF100950">
    <property type="entry name" value="NagB/RpiA/CoA transferase-like"/>
    <property type="match status" value="1"/>
</dbReference>
<evidence type="ECO:0000256" key="2">
    <source>
        <dbReference type="ARBA" id="ARBA00023015"/>
    </source>
</evidence>
<dbReference type="Gene3D" id="3.40.50.1360">
    <property type="match status" value="1"/>
</dbReference>
<dbReference type="InterPro" id="IPR036390">
    <property type="entry name" value="WH_DNA-bd_sf"/>
</dbReference>
<evidence type="ECO:0000313" key="7">
    <source>
        <dbReference type="EMBL" id="MCY6958965.1"/>
    </source>
</evidence>
<comment type="similarity">
    <text evidence="1">Belongs to the SorC transcriptional regulatory family.</text>
</comment>
<evidence type="ECO:0000259" key="5">
    <source>
        <dbReference type="Pfam" id="PF04198"/>
    </source>
</evidence>
<dbReference type="InterPro" id="IPR007324">
    <property type="entry name" value="Sugar-bd_dom_put"/>
</dbReference>
<dbReference type="PANTHER" id="PTHR34294:SF5">
    <property type="entry name" value="CENTRAL GLYCOLYTIC GENES REGULATOR"/>
    <property type="match status" value="1"/>
</dbReference>
<sequence length="357" mass="40175">MAEEVFCLQNHLEIQKKIVPELLELLEKRYNILTTIYYNQPIGRRMLASYLGIGERIVRSEVSFFRKQNLIDINSDGMTVTTEGKEILEKLKEFVHELKGLSEMEEFMRKNLNLKDVIVVPGNVDENELVLDEIGKSAANYLKELLKDRMIIALTGGTSVKKLVDNMSKINDYRHLLVVPARGGLGRKVEIQANTLVAKLAEKLSADYRMLQLLENVDYAEIFAILNEESIKEVQENINNANILIYGIGKADEMAARRGFQEAKINKLKQAGAVGEAFGCYFDRQGNIIFSTSTAGIKSENTKKIEYRISIAGGQSKAEAIISVQRYNPQNILITDEGAAKEIINIIKNENNDKGND</sequence>
<dbReference type="Gene3D" id="1.10.10.10">
    <property type="entry name" value="Winged helix-like DNA-binding domain superfamily/Winged helix DNA-binding domain"/>
    <property type="match status" value="1"/>
</dbReference>
<evidence type="ECO:0000313" key="8">
    <source>
        <dbReference type="Proteomes" id="UP001144612"/>
    </source>
</evidence>
<accession>A0ABT4D9H4</accession>
<reference evidence="7" key="1">
    <citation type="submission" date="2022-12" db="EMBL/GenBank/DDBJ databases">
        <title>Clostridium sp. nov., isolated from industrial wastewater.</title>
        <authorList>
            <person name="Jiayan W."/>
        </authorList>
    </citation>
    <scope>NUCLEOTIDE SEQUENCE</scope>
    <source>
        <strain evidence="7">ZC22-4</strain>
    </source>
</reference>
<feature type="domain" description="CggR N-terminal DNA binding" evidence="6">
    <location>
        <begin position="26"/>
        <end position="95"/>
    </location>
</feature>
<name>A0ABT4D9H4_9CLOT</name>
<dbReference type="InterPro" id="IPR051054">
    <property type="entry name" value="SorC_transcr_regulators"/>
</dbReference>
<dbReference type="InterPro" id="IPR036388">
    <property type="entry name" value="WH-like_DNA-bd_sf"/>
</dbReference>